<evidence type="ECO:0000256" key="4">
    <source>
        <dbReference type="ARBA" id="ARBA00023002"/>
    </source>
</evidence>
<evidence type="ECO:0000313" key="12">
    <source>
        <dbReference type="EMBL" id="MFC6787771.1"/>
    </source>
</evidence>
<dbReference type="PIRSF" id="PIRSF000124">
    <property type="entry name" value="UDPglc_GDPman_dh"/>
    <property type="match status" value="1"/>
</dbReference>
<dbReference type="SUPFAM" id="SSF51735">
    <property type="entry name" value="NAD(P)-binding Rossmann-fold domains"/>
    <property type="match status" value="1"/>
</dbReference>
<feature type="binding site" evidence="10">
    <location>
        <position position="88"/>
    </location>
    <ligand>
        <name>NAD(+)</name>
        <dbReference type="ChEBI" id="CHEBI:57540"/>
    </ligand>
</feature>
<gene>
    <name evidence="12" type="primary">aglM</name>
    <name evidence="12" type="ORF">ACFQFD_17700</name>
</gene>
<keyword evidence="13" id="KW-1185">Reference proteome</keyword>
<dbReference type="Gene3D" id="1.20.5.100">
    <property type="entry name" value="Cytochrome c1, transmembrane anchor, C-terminal"/>
    <property type="match status" value="1"/>
</dbReference>
<dbReference type="PIRSF" id="PIRSF500134">
    <property type="entry name" value="UDPglc_DH_bac"/>
    <property type="match status" value="1"/>
</dbReference>
<dbReference type="Gene3D" id="3.40.50.720">
    <property type="entry name" value="NAD(P)-binding Rossmann-like Domain"/>
    <property type="match status" value="2"/>
</dbReference>
<keyword evidence="4 7" id="KW-0560">Oxidoreductase</keyword>
<dbReference type="AlphaFoldDB" id="A0ABD5TGP0"/>
<evidence type="ECO:0000256" key="3">
    <source>
        <dbReference type="ARBA" id="ARBA00012954"/>
    </source>
</evidence>
<dbReference type="InterPro" id="IPR008927">
    <property type="entry name" value="6-PGluconate_DH-like_C_sf"/>
</dbReference>
<dbReference type="SMART" id="SM00984">
    <property type="entry name" value="UDPG_MGDP_dh_C"/>
    <property type="match status" value="1"/>
</dbReference>
<evidence type="ECO:0000313" key="13">
    <source>
        <dbReference type="Proteomes" id="UP001596443"/>
    </source>
</evidence>
<keyword evidence="5 7" id="KW-0520">NAD</keyword>
<dbReference type="InterPro" id="IPR054886">
    <property type="entry name" value="UDPGDh_AglM"/>
</dbReference>
<comment type="catalytic activity">
    <reaction evidence="6 7">
        <text>UDP-alpha-D-glucose + 2 NAD(+) + H2O = UDP-alpha-D-glucuronate + 2 NADH + 3 H(+)</text>
        <dbReference type="Rhea" id="RHEA:23596"/>
        <dbReference type="ChEBI" id="CHEBI:15377"/>
        <dbReference type="ChEBI" id="CHEBI:15378"/>
        <dbReference type="ChEBI" id="CHEBI:57540"/>
        <dbReference type="ChEBI" id="CHEBI:57945"/>
        <dbReference type="ChEBI" id="CHEBI:58052"/>
        <dbReference type="ChEBI" id="CHEBI:58885"/>
        <dbReference type="EC" id="1.1.1.22"/>
    </reaction>
</comment>
<dbReference type="EC" id="1.1.1.22" evidence="3 7"/>
<organism evidence="12 13">
    <name type="scientific">Halobaculum halobium</name>
    <dbReference type="NCBI Taxonomy" id="3032281"/>
    <lineage>
        <taxon>Archaea</taxon>
        <taxon>Methanobacteriati</taxon>
        <taxon>Methanobacteriota</taxon>
        <taxon>Stenosarchaea group</taxon>
        <taxon>Halobacteria</taxon>
        <taxon>Halobacteriales</taxon>
        <taxon>Haloferacaceae</taxon>
        <taxon>Halobaculum</taxon>
    </lineage>
</organism>
<dbReference type="InterPro" id="IPR001732">
    <property type="entry name" value="UDP-Glc/GDP-Man_DH_N"/>
</dbReference>
<comment type="pathway">
    <text evidence="1">Nucleotide-sugar biosynthesis; UDP-alpha-D-glucuronate biosynthesis; UDP-alpha-D-glucuronate from UDP-alpha-D-glucose: step 1/1.</text>
</comment>
<evidence type="ECO:0000256" key="9">
    <source>
        <dbReference type="PIRSR" id="PIRSR500134-2"/>
    </source>
</evidence>
<dbReference type="PANTHER" id="PTHR43750">
    <property type="entry name" value="UDP-GLUCOSE 6-DEHYDROGENASE TUAD"/>
    <property type="match status" value="1"/>
</dbReference>
<evidence type="ECO:0000256" key="2">
    <source>
        <dbReference type="ARBA" id="ARBA00006601"/>
    </source>
</evidence>
<evidence type="ECO:0000256" key="8">
    <source>
        <dbReference type="PIRSR" id="PIRSR500134-1"/>
    </source>
</evidence>
<feature type="active site" description="Nucleophile" evidence="8">
    <location>
        <position position="272"/>
    </location>
</feature>
<dbReference type="RefSeq" id="WP_284061914.1">
    <property type="nucleotide sequence ID" value="NZ_CP126158.1"/>
</dbReference>
<feature type="binding site" evidence="10">
    <location>
        <position position="338"/>
    </location>
    <ligand>
        <name>NAD(+)</name>
        <dbReference type="ChEBI" id="CHEBI:57540"/>
    </ligand>
</feature>
<dbReference type="Pfam" id="PF03721">
    <property type="entry name" value="UDPG_MGDP_dh_N"/>
    <property type="match status" value="1"/>
</dbReference>
<dbReference type="GeneID" id="81210910"/>
<feature type="binding site" evidence="9">
    <location>
        <begin position="261"/>
        <end position="265"/>
    </location>
    <ligand>
        <name>substrate</name>
    </ligand>
</feature>
<evidence type="ECO:0000259" key="11">
    <source>
        <dbReference type="SMART" id="SM00984"/>
    </source>
</evidence>
<dbReference type="GO" id="GO:0003979">
    <property type="term" value="F:UDP-glucose 6-dehydrogenase activity"/>
    <property type="evidence" value="ECO:0007669"/>
    <property type="project" value="UniProtKB-EC"/>
</dbReference>
<comment type="similarity">
    <text evidence="2 7">Belongs to the UDP-glucose/GDP-mannose dehydrogenase family.</text>
</comment>
<protein>
    <recommendedName>
        <fullName evidence="3 7">UDP-glucose 6-dehydrogenase</fullName>
        <ecNumber evidence="3 7">1.1.1.22</ecNumber>
    </recommendedName>
</protein>
<evidence type="ECO:0000256" key="7">
    <source>
        <dbReference type="PIRNR" id="PIRNR000124"/>
    </source>
</evidence>
<evidence type="ECO:0000256" key="5">
    <source>
        <dbReference type="ARBA" id="ARBA00023027"/>
    </source>
</evidence>
<name>A0ABD5TGP0_9EURY</name>
<feature type="domain" description="UDP-glucose/GDP-mannose dehydrogenase C-terminal" evidence="11">
    <location>
        <begin position="324"/>
        <end position="423"/>
    </location>
</feature>
<dbReference type="InterPro" id="IPR017476">
    <property type="entry name" value="UDP-Glc/GDP-Man"/>
</dbReference>
<sequence length="434" mass="46783">MRMSIIGSGYVGTTIAACFADLGHEVVNVDIDEAVVAAINDADAPIHEDGLSDLIEAHAGPAGTGRLRATTDYDAVRDTEVTFLCLPTPQNDDGSIDRSIMEAGAERLGATLAQKTDWHSVVVKSTVVPGTTEDLLTPRLESESGKTAGEDFGVGMNPEFLREGTAVRDFLDPDKIVLGADDDRAHADMREVFQPLIDRSDTPVVETDTRTAEMIKYANNGFLAAKISLINDIGNICKEFDIDAYEVADAIALDDRIGEQFLRSGLGWGGSCFPKDTNAIVAAARDAGYEPEMLASAIRTNDRQPERLLSLLDAHLDVDGARVAVLGLAFKPGTDDVRNSRAIEVIRGLRERGATVAAYDPVATENMREYFPDLDYAESAQAALSDAHAAVVATDWDEFAALDGEFDAMASPIVVDGRRVIERRDGITYEGLTW</sequence>
<feature type="binding site" evidence="9">
    <location>
        <position position="216"/>
    </location>
    <ligand>
        <name>substrate</name>
    </ligand>
</feature>
<dbReference type="SUPFAM" id="SSF48179">
    <property type="entry name" value="6-phosphogluconate dehydrogenase C-terminal domain-like"/>
    <property type="match status" value="1"/>
</dbReference>
<feature type="binding site" evidence="9">
    <location>
        <position position="269"/>
    </location>
    <ligand>
        <name>substrate</name>
    </ligand>
</feature>
<dbReference type="Proteomes" id="UP001596443">
    <property type="component" value="Unassembled WGS sequence"/>
</dbReference>
<feature type="binding site" evidence="10">
    <location>
        <position position="275"/>
    </location>
    <ligand>
        <name>NAD(+)</name>
        <dbReference type="ChEBI" id="CHEBI:57540"/>
    </ligand>
</feature>
<dbReference type="NCBIfam" id="TIGR03026">
    <property type="entry name" value="NDP-sugDHase"/>
    <property type="match status" value="1"/>
</dbReference>
<comment type="caution">
    <text evidence="12">The sequence shown here is derived from an EMBL/GenBank/DDBJ whole genome shotgun (WGS) entry which is preliminary data.</text>
</comment>
<dbReference type="SUPFAM" id="SSF52413">
    <property type="entry name" value="UDP-glucose/GDP-mannose dehydrogenase C-terminal domain"/>
    <property type="match status" value="1"/>
</dbReference>
<evidence type="ECO:0000256" key="1">
    <source>
        <dbReference type="ARBA" id="ARBA00004701"/>
    </source>
</evidence>
<dbReference type="InterPro" id="IPR036220">
    <property type="entry name" value="UDP-Glc/GDP-Man_DH_C_sf"/>
</dbReference>
<reference evidence="12 13" key="1">
    <citation type="journal article" date="2019" name="Int. J. Syst. Evol. Microbiol.">
        <title>The Global Catalogue of Microorganisms (GCM) 10K type strain sequencing project: providing services to taxonomists for standard genome sequencing and annotation.</title>
        <authorList>
            <consortium name="The Broad Institute Genomics Platform"/>
            <consortium name="The Broad Institute Genome Sequencing Center for Infectious Disease"/>
            <person name="Wu L."/>
            <person name="Ma J."/>
        </authorList>
    </citation>
    <scope>NUCLEOTIDE SEQUENCE [LARGE SCALE GENOMIC DNA]</scope>
    <source>
        <strain evidence="12 13">SYNS20</strain>
    </source>
</reference>
<dbReference type="InterPro" id="IPR014027">
    <property type="entry name" value="UDP-Glc/GDP-Man_DH_C"/>
</dbReference>
<evidence type="ECO:0000256" key="6">
    <source>
        <dbReference type="ARBA" id="ARBA00047473"/>
    </source>
</evidence>
<accession>A0ABD5TGP0</accession>
<feature type="binding site" evidence="10">
    <location>
        <position position="126"/>
    </location>
    <ligand>
        <name>NAD(+)</name>
        <dbReference type="ChEBI" id="CHEBI:57540"/>
    </ligand>
</feature>
<dbReference type="NCBIfam" id="NF041297">
    <property type="entry name" value="UDPGDh_AglM"/>
    <property type="match status" value="1"/>
</dbReference>
<dbReference type="PANTHER" id="PTHR43750:SF3">
    <property type="entry name" value="UDP-GLUCOSE 6-DEHYDROGENASE TUAD"/>
    <property type="match status" value="1"/>
</dbReference>
<proteinExistence type="inferred from homology"/>
<dbReference type="InterPro" id="IPR014026">
    <property type="entry name" value="UDP-Glc/GDP-Man_DH_dimer"/>
</dbReference>
<dbReference type="PROSITE" id="PS51257">
    <property type="entry name" value="PROKAR_LIPOPROTEIN"/>
    <property type="match status" value="1"/>
</dbReference>
<evidence type="ECO:0000256" key="10">
    <source>
        <dbReference type="PIRSR" id="PIRSR500134-3"/>
    </source>
</evidence>
<feature type="binding site" evidence="9">
    <location>
        <begin position="160"/>
        <end position="163"/>
    </location>
    <ligand>
        <name>substrate</name>
    </ligand>
</feature>
<dbReference type="Pfam" id="PF00984">
    <property type="entry name" value="UDPG_MGDP_dh"/>
    <property type="match status" value="1"/>
</dbReference>
<dbReference type="Pfam" id="PF03720">
    <property type="entry name" value="UDPG_MGDP_dh_C"/>
    <property type="match status" value="1"/>
</dbReference>
<dbReference type="EMBL" id="JBHSWX010000012">
    <property type="protein sequence ID" value="MFC6787771.1"/>
    <property type="molecule type" value="Genomic_DNA"/>
</dbReference>
<feature type="binding site" evidence="9">
    <location>
        <position position="331"/>
    </location>
    <ligand>
        <name>substrate</name>
    </ligand>
</feature>
<dbReference type="InterPro" id="IPR028357">
    <property type="entry name" value="UDPglc_DH_bac"/>
</dbReference>
<feature type="binding site" evidence="10">
    <location>
        <position position="30"/>
    </location>
    <ligand>
        <name>NAD(+)</name>
        <dbReference type="ChEBI" id="CHEBI:57540"/>
    </ligand>
</feature>
<feature type="binding site" evidence="10">
    <location>
        <position position="163"/>
    </location>
    <ligand>
        <name>NAD(+)</name>
        <dbReference type="ChEBI" id="CHEBI:57540"/>
    </ligand>
</feature>
<dbReference type="InterPro" id="IPR036291">
    <property type="entry name" value="NAD(P)-bd_dom_sf"/>
</dbReference>